<accession>A0ABQ9V2L9</accession>
<reference evidence="1 2" key="1">
    <citation type="submission" date="2023-05" db="EMBL/GenBank/DDBJ databases">
        <title>B98-5 Cell Line De Novo Hybrid Assembly: An Optical Mapping Approach.</title>
        <authorList>
            <person name="Kananen K."/>
            <person name="Auerbach J.A."/>
            <person name="Kautto E."/>
            <person name="Blachly J.S."/>
        </authorList>
    </citation>
    <scope>NUCLEOTIDE SEQUENCE [LARGE SCALE GENOMIC DNA]</scope>
    <source>
        <strain evidence="1">B95-8</strain>
        <tissue evidence="1">Cell line</tissue>
    </source>
</reference>
<dbReference type="Gene3D" id="3.90.260.10">
    <property type="entry name" value="Transglutaminase-like"/>
    <property type="match status" value="2"/>
</dbReference>
<dbReference type="EMBL" id="JASSZA010000008">
    <property type="protein sequence ID" value="KAK2103619.1"/>
    <property type="molecule type" value="Genomic_DNA"/>
</dbReference>
<dbReference type="InterPro" id="IPR050779">
    <property type="entry name" value="Transglutaminase"/>
</dbReference>
<comment type="caution">
    <text evidence="1">The sequence shown here is derived from an EMBL/GenBank/DDBJ whole genome shotgun (WGS) entry which is preliminary data.</text>
</comment>
<organism evidence="1 2">
    <name type="scientific">Saguinus oedipus</name>
    <name type="common">Cotton-top tamarin</name>
    <name type="synonym">Oedipomidas oedipus</name>
    <dbReference type="NCBI Taxonomy" id="9490"/>
    <lineage>
        <taxon>Eukaryota</taxon>
        <taxon>Metazoa</taxon>
        <taxon>Chordata</taxon>
        <taxon>Craniata</taxon>
        <taxon>Vertebrata</taxon>
        <taxon>Euteleostomi</taxon>
        <taxon>Mammalia</taxon>
        <taxon>Eutheria</taxon>
        <taxon>Euarchontoglires</taxon>
        <taxon>Primates</taxon>
        <taxon>Haplorrhini</taxon>
        <taxon>Platyrrhini</taxon>
        <taxon>Cebidae</taxon>
        <taxon>Callitrichinae</taxon>
        <taxon>Saguinus</taxon>
    </lineage>
</organism>
<name>A0ABQ9V2L9_SAGOE</name>
<sequence>MNLQLLTTLSQTPNKTHLSNEFSCTSLLQAVSKAVSEEHTFPSGSGRASRQFQDPAKRTSAPIAFCLFEDAVYLDSEPQRQEYVMNDYGFIYQGNKNWIRPCPWNYGQPGSHFKFSLQQGLQEVQCQARNRALETEPQCQEHCGRGSALGCQLGNSEDTRGALSQLDMGSSPGPSQIVLQHMCPSSPSLGLGVAIAKMIYSSLNWPQLTSPILTQHGLIGHHGETWMGSPSESRVPWQVGTITSAVAANAKLDQQFEEKIIDICLQLLDKSLHFQTDPATDCALRGSPIYVSRVVCAMINSNDDNGVLNGNWSENYTDGANPAEWTGSVAILKQWHATGCQPVRYGQCWVFAAVMCTGRMQLPWRKLREPHESVQGHEEVLPPRESDFAQLMRMISKSQAYYSLATEPALELDELSAQV</sequence>
<dbReference type="PANTHER" id="PTHR11590">
    <property type="entry name" value="PROTEIN-GLUTAMINE GAMMA-GLUTAMYLTRANSFERASE"/>
    <property type="match status" value="1"/>
</dbReference>
<dbReference type="SUPFAM" id="SSF54001">
    <property type="entry name" value="Cysteine proteinases"/>
    <property type="match status" value="2"/>
</dbReference>
<protein>
    <submittedName>
        <fullName evidence="1">Uncharacterized protein</fullName>
    </submittedName>
</protein>
<dbReference type="InterPro" id="IPR038765">
    <property type="entry name" value="Papain-like_cys_pep_sf"/>
</dbReference>
<dbReference type="PANTHER" id="PTHR11590:SF38">
    <property type="entry name" value="PROTEIN-GLUTAMINE GAMMA-GLUTAMYLTRANSFERASE 5"/>
    <property type="match status" value="1"/>
</dbReference>
<dbReference type="InterPro" id="IPR036985">
    <property type="entry name" value="Transglutaminase-like_sf"/>
</dbReference>
<gene>
    <name evidence="1" type="ORF">P7K49_017475</name>
</gene>
<keyword evidence="2" id="KW-1185">Reference proteome</keyword>
<evidence type="ECO:0000313" key="2">
    <source>
        <dbReference type="Proteomes" id="UP001266305"/>
    </source>
</evidence>
<proteinExistence type="predicted"/>
<evidence type="ECO:0000313" key="1">
    <source>
        <dbReference type="EMBL" id="KAK2103619.1"/>
    </source>
</evidence>
<dbReference type="Proteomes" id="UP001266305">
    <property type="component" value="Unassembled WGS sequence"/>
</dbReference>